<dbReference type="PANTHER" id="PTHR11695">
    <property type="entry name" value="ALCOHOL DEHYDROGENASE RELATED"/>
    <property type="match status" value="1"/>
</dbReference>
<dbReference type="Pfam" id="PF08240">
    <property type="entry name" value="ADH_N"/>
    <property type="match status" value="1"/>
</dbReference>
<evidence type="ECO:0000259" key="1">
    <source>
        <dbReference type="SMART" id="SM00829"/>
    </source>
</evidence>
<reference evidence="2 3" key="1">
    <citation type="submission" date="2020-05" db="EMBL/GenBank/DDBJ databases">
        <title>Identification and distribution of gene clusters putatively required for synthesis of sphingolipid metabolism inhibitors in phylogenetically diverse species of the filamentous fungus Fusarium.</title>
        <authorList>
            <person name="Kim H.-S."/>
            <person name="Busman M."/>
            <person name="Brown D.W."/>
            <person name="Divon H."/>
            <person name="Uhlig S."/>
            <person name="Proctor R.H."/>
        </authorList>
    </citation>
    <scope>NUCLEOTIDE SEQUENCE [LARGE SCALE GENOMIC DNA]</scope>
    <source>
        <strain evidence="2 3">NRRL 25211</strain>
    </source>
</reference>
<dbReference type="GO" id="GO:0005739">
    <property type="term" value="C:mitochondrion"/>
    <property type="evidence" value="ECO:0007669"/>
    <property type="project" value="TreeGrafter"/>
</dbReference>
<dbReference type="SUPFAM" id="SSF50129">
    <property type="entry name" value="GroES-like"/>
    <property type="match status" value="1"/>
</dbReference>
<dbReference type="InterPro" id="IPR011032">
    <property type="entry name" value="GroES-like_sf"/>
</dbReference>
<evidence type="ECO:0000313" key="3">
    <source>
        <dbReference type="Proteomes" id="UP000544095"/>
    </source>
</evidence>
<sequence length="336" mass="35671">MAAEMQAWQVAHPGPMEKVFRLTTLPKPSTSTLKPGQILVKVSRAALNPADYKVCELGLASRLITSYPKIPGMDLSGRVVSVAQDVTDAKEGDFVLARASPMKAWGSLAEYTIVDKEGYTVIPESLDMDQAAGVGTAGLTAYQTIAPYVKSGDKVFINGGSGGVGLWGVQIAKALGCSVTVSCSTGKAELCRSLGADDIIDYKTSDVIAELKKRGQVFSHCVDNVGDAPPNLYASSNDFLLPGSSFVFVGGHVSAKSVLSLTTNLVRPSFLGGVKAKFVTYATANKKKDLDQLRDWLVEGKVKTVIDSTFGFKEADKAFEHLKKGSSGGKVMIHVE</sequence>
<gene>
    <name evidence="2" type="ORF">FPANT_4781</name>
</gene>
<dbReference type="SUPFAM" id="SSF51735">
    <property type="entry name" value="NAD(P)-binding Rossmann-fold domains"/>
    <property type="match status" value="1"/>
</dbReference>
<dbReference type="EMBL" id="JAAOAR010000220">
    <property type="protein sequence ID" value="KAF5594804.1"/>
    <property type="molecule type" value="Genomic_DNA"/>
</dbReference>
<dbReference type="Gene3D" id="3.40.50.720">
    <property type="entry name" value="NAD(P)-binding Rossmann-like Domain"/>
    <property type="match status" value="1"/>
</dbReference>
<dbReference type="InterPro" id="IPR036291">
    <property type="entry name" value="NAD(P)-bd_dom_sf"/>
</dbReference>
<dbReference type="GO" id="GO:0016491">
    <property type="term" value="F:oxidoreductase activity"/>
    <property type="evidence" value="ECO:0007669"/>
    <property type="project" value="InterPro"/>
</dbReference>
<dbReference type="AlphaFoldDB" id="A0A8H5PDS8"/>
<dbReference type="Gene3D" id="3.90.180.10">
    <property type="entry name" value="Medium-chain alcohol dehydrogenases, catalytic domain"/>
    <property type="match status" value="1"/>
</dbReference>
<dbReference type="InterPro" id="IPR050700">
    <property type="entry name" value="YIM1/Zinc_Alcohol_DH_Fams"/>
</dbReference>
<keyword evidence="3" id="KW-1185">Reference proteome</keyword>
<name>A0A8H5PDS8_9HYPO</name>
<dbReference type="InterPro" id="IPR020843">
    <property type="entry name" value="ER"/>
</dbReference>
<accession>A0A8H5PDS8</accession>
<protein>
    <submittedName>
        <fullName evidence="2">Quinone oxidoreductase</fullName>
    </submittedName>
</protein>
<dbReference type="PANTHER" id="PTHR11695:SF294">
    <property type="entry name" value="RETICULON-4-INTERACTING PROTEIN 1, MITOCHONDRIAL"/>
    <property type="match status" value="1"/>
</dbReference>
<dbReference type="InterPro" id="IPR013154">
    <property type="entry name" value="ADH-like_N"/>
</dbReference>
<comment type="caution">
    <text evidence="2">The sequence shown here is derived from an EMBL/GenBank/DDBJ whole genome shotgun (WGS) entry which is preliminary data.</text>
</comment>
<dbReference type="SMART" id="SM00829">
    <property type="entry name" value="PKS_ER"/>
    <property type="match status" value="1"/>
</dbReference>
<dbReference type="CDD" id="cd08267">
    <property type="entry name" value="MDR1"/>
    <property type="match status" value="1"/>
</dbReference>
<organism evidence="2 3">
    <name type="scientific">Fusarium pseudoanthophilum</name>
    <dbReference type="NCBI Taxonomy" id="48495"/>
    <lineage>
        <taxon>Eukaryota</taxon>
        <taxon>Fungi</taxon>
        <taxon>Dikarya</taxon>
        <taxon>Ascomycota</taxon>
        <taxon>Pezizomycotina</taxon>
        <taxon>Sordariomycetes</taxon>
        <taxon>Hypocreomycetidae</taxon>
        <taxon>Hypocreales</taxon>
        <taxon>Nectriaceae</taxon>
        <taxon>Fusarium</taxon>
        <taxon>Fusarium fujikuroi species complex</taxon>
    </lineage>
</organism>
<proteinExistence type="predicted"/>
<evidence type="ECO:0000313" key="2">
    <source>
        <dbReference type="EMBL" id="KAF5594804.1"/>
    </source>
</evidence>
<dbReference type="Pfam" id="PF13602">
    <property type="entry name" value="ADH_zinc_N_2"/>
    <property type="match status" value="1"/>
</dbReference>
<feature type="domain" description="Enoyl reductase (ER)" evidence="1">
    <location>
        <begin position="18"/>
        <end position="333"/>
    </location>
</feature>
<dbReference type="Proteomes" id="UP000544095">
    <property type="component" value="Unassembled WGS sequence"/>
</dbReference>